<accession>A0A0V1MZB9</accession>
<evidence type="ECO:0000256" key="10">
    <source>
        <dbReference type="PROSITE-ProRule" id="PRU01211"/>
    </source>
</evidence>
<organism evidence="13 14">
    <name type="scientific">Trichinella papuae</name>
    <dbReference type="NCBI Taxonomy" id="268474"/>
    <lineage>
        <taxon>Eukaryota</taxon>
        <taxon>Metazoa</taxon>
        <taxon>Ecdysozoa</taxon>
        <taxon>Nematoda</taxon>
        <taxon>Enoplea</taxon>
        <taxon>Dorylaimia</taxon>
        <taxon>Trichinellida</taxon>
        <taxon>Trichinellidae</taxon>
        <taxon>Trichinella</taxon>
    </lineage>
</organism>
<dbReference type="Gene3D" id="3.40.390.10">
    <property type="entry name" value="Collagenase (Catalytic Domain)"/>
    <property type="match status" value="1"/>
</dbReference>
<dbReference type="InterPro" id="IPR001506">
    <property type="entry name" value="Peptidase_M12A"/>
</dbReference>
<evidence type="ECO:0000256" key="5">
    <source>
        <dbReference type="ARBA" id="ARBA00022833"/>
    </source>
</evidence>
<dbReference type="InterPro" id="IPR024079">
    <property type="entry name" value="MetalloPept_cat_dom_sf"/>
</dbReference>
<dbReference type="PROSITE" id="PS51864">
    <property type="entry name" value="ASTACIN"/>
    <property type="match status" value="1"/>
</dbReference>
<feature type="non-terminal residue" evidence="13">
    <location>
        <position position="1"/>
    </location>
</feature>
<comment type="caution">
    <text evidence="13">The sequence shown here is derived from an EMBL/GenBank/DDBJ whole genome shotgun (WGS) entry which is preliminary data.</text>
</comment>
<dbReference type="SUPFAM" id="SSF55486">
    <property type="entry name" value="Metalloproteases ('zincins'), catalytic domain"/>
    <property type="match status" value="1"/>
</dbReference>
<keyword evidence="6 10" id="KW-0482">Metalloprotease</keyword>
<keyword evidence="9" id="KW-0325">Glycoprotein</keyword>
<dbReference type="GO" id="GO:0004222">
    <property type="term" value="F:metalloendopeptidase activity"/>
    <property type="evidence" value="ECO:0007669"/>
    <property type="project" value="UniProtKB-UniRule"/>
</dbReference>
<dbReference type="AlphaFoldDB" id="A0A0V1MZB9"/>
<feature type="binding site" evidence="10">
    <location>
        <position position="148"/>
    </location>
    <ligand>
        <name>Zn(2+)</name>
        <dbReference type="ChEBI" id="CHEBI:29105"/>
        <note>catalytic</note>
    </ligand>
</feature>
<keyword evidence="3" id="KW-0732">Signal</keyword>
<keyword evidence="14" id="KW-1185">Reference proteome</keyword>
<dbReference type="EMBL" id="JYDO01000022">
    <property type="protein sequence ID" value="KRZ77134.1"/>
    <property type="molecule type" value="Genomic_DNA"/>
</dbReference>
<dbReference type="SMART" id="SM00235">
    <property type="entry name" value="ZnMc"/>
    <property type="match status" value="1"/>
</dbReference>
<proteinExistence type="predicted"/>
<feature type="active site" evidence="10">
    <location>
        <position position="145"/>
    </location>
</feature>
<evidence type="ECO:0000256" key="4">
    <source>
        <dbReference type="ARBA" id="ARBA00022801"/>
    </source>
</evidence>
<dbReference type="EC" id="3.4.24.-" evidence="11"/>
<dbReference type="GO" id="GO:0008270">
    <property type="term" value="F:zinc ion binding"/>
    <property type="evidence" value="ECO:0007669"/>
    <property type="project" value="UniProtKB-UniRule"/>
</dbReference>
<evidence type="ECO:0000256" key="2">
    <source>
        <dbReference type="ARBA" id="ARBA00022723"/>
    </source>
</evidence>
<keyword evidence="7" id="KW-0865">Zymogen</keyword>
<keyword evidence="1 10" id="KW-0645">Protease</keyword>
<dbReference type="PRINTS" id="PR00480">
    <property type="entry name" value="ASTACIN"/>
</dbReference>
<dbReference type="PANTHER" id="PTHR10127">
    <property type="entry name" value="DISCOIDIN, CUB, EGF, LAMININ , AND ZINC METALLOPROTEASE DOMAIN CONTAINING"/>
    <property type="match status" value="1"/>
</dbReference>
<feature type="domain" description="Peptidase M12A" evidence="12">
    <location>
        <begin position="54"/>
        <end position="248"/>
    </location>
</feature>
<comment type="cofactor">
    <cofactor evidence="10 11">
        <name>Zn(2+)</name>
        <dbReference type="ChEBI" id="CHEBI:29105"/>
    </cofactor>
    <text evidence="10 11">Binds 1 zinc ion per subunit.</text>
</comment>
<evidence type="ECO:0000256" key="3">
    <source>
        <dbReference type="ARBA" id="ARBA00022729"/>
    </source>
</evidence>
<evidence type="ECO:0000259" key="12">
    <source>
        <dbReference type="PROSITE" id="PS51864"/>
    </source>
</evidence>
<protein>
    <recommendedName>
        <fullName evidence="11">Metalloendopeptidase</fullName>
        <ecNumber evidence="11">3.4.24.-</ecNumber>
    </recommendedName>
</protein>
<dbReference type="EMBL" id="JYDO01000022">
    <property type="protein sequence ID" value="KRZ77137.1"/>
    <property type="molecule type" value="Genomic_DNA"/>
</dbReference>
<feature type="binding site" evidence="10">
    <location>
        <position position="144"/>
    </location>
    <ligand>
        <name>Zn(2+)</name>
        <dbReference type="ChEBI" id="CHEBI:29105"/>
        <note>catalytic</note>
    </ligand>
</feature>
<evidence type="ECO:0000256" key="1">
    <source>
        <dbReference type="ARBA" id="ARBA00022670"/>
    </source>
</evidence>
<dbReference type="Proteomes" id="UP000054843">
    <property type="component" value="Unassembled WGS sequence"/>
</dbReference>
<dbReference type="CDD" id="cd04280">
    <property type="entry name" value="ZnMc_astacin_like"/>
    <property type="match status" value="1"/>
</dbReference>
<evidence type="ECO:0000256" key="8">
    <source>
        <dbReference type="ARBA" id="ARBA00023157"/>
    </source>
</evidence>
<keyword evidence="5 10" id="KW-0862">Zinc</keyword>
<evidence type="ECO:0000313" key="14">
    <source>
        <dbReference type="Proteomes" id="UP000054843"/>
    </source>
</evidence>
<dbReference type="PANTHER" id="PTHR10127:SF883">
    <property type="entry name" value="ZINC METALLOPROTEINASE NAS-8"/>
    <property type="match status" value="1"/>
</dbReference>
<keyword evidence="8" id="KW-1015">Disulfide bond</keyword>
<dbReference type="FunFam" id="3.40.390.10:FF:000015">
    <property type="entry name" value="Meprin A subunit"/>
    <property type="match status" value="1"/>
</dbReference>
<feature type="binding site" evidence="10">
    <location>
        <position position="154"/>
    </location>
    <ligand>
        <name>Zn(2+)</name>
        <dbReference type="ChEBI" id="CHEBI:29105"/>
        <note>catalytic</note>
    </ligand>
</feature>
<gene>
    <name evidence="13" type="primary">nas-8</name>
    <name evidence="13" type="ORF">T10_4641</name>
</gene>
<evidence type="ECO:0000256" key="9">
    <source>
        <dbReference type="ARBA" id="ARBA00023180"/>
    </source>
</evidence>
<reference evidence="13 14" key="1">
    <citation type="submission" date="2015-01" db="EMBL/GenBank/DDBJ databases">
        <title>Evolution of Trichinella species and genotypes.</title>
        <authorList>
            <person name="Korhonen P.K."/>
            <person name="Edoardo P."/>
            <person name="Giuseppe L.R."/>
            <person name="Gasser R.B."/>
        </authorList>
    </citation>
    <scope>NUCLEOTIDE SEQUENCE [LARGE SCALE GENOMIC DNA]</scope>
    <source>
        <strain evidence="13">ISS1980</strain>
    </source>
</reference>
<dbReference type="InterPro" id="IPR006026">
    <property type="entry name" value="Peptidase_Metallo"/>
</dbReference>
<keyword evidence="2 10" id="KW-0479">Metal-binding</keyword>
<keyword evidence="4 10" id="KW-0378">Hydrolase</keyword>
<comment type="caution">
    <text evidence="10">Lacks conserved residue(s) required for the propagation of feature annotation.</text>
</comment>
<dbReference type="GO" id="GO:0006508">
    <property type="term" value="P:proteolysis"/>
    <property type="evidence" value="ECO:0007669"/>
    <property type="project" value="UniProtKB-KW"/>
</dbReference>
<dbReference type="InterPro" id="IPR034035">
    <property type="entry name" value="Astacin-like_dom"/>
</dbReference>
<evidence type="ECO:0000313" key="13">
    <source>
        <dbReference type="EMBL" id="KRZ77137.1"/>
    </source>
</evidence>
<dbReference type="Pfam" id="PF01400">
    <property type="entry name" value="Astacin"/>
    <property type="match status" value="1"/>
</dbReference>
<evidence type="ECO:0000256" key="6">
    <source>
        <dbReference type="ARBA" id="ARBA00023049"/>
    </source>
</evidence>
<name>A0A0V1MZB9_9BILA</name>
<sequence>LTIEDFRNAMYLTSEELYGSETHPPWQQVDKFQGDIVGKAVMRRRLKTRGVSRNGVRMTKDKWPNNEVPYVLSDYYTTKERAIIARAMKAYHDRTCVRFVPRTFEPDYLYIGKIDGCFSDVGRGGGRQELSLDFGCIDYETVIHELMHAVGFWHEHERWDRDNYIQILWNNVDRGGYDQFGKANLLESDYYDENYDYFSILHYDSKAFSRNGRNTIEARMPGMTAIIGRMKDFSPVDLRKINKMYNCSSYYTYAAGNPGVWLNHLPGATSDAFLSKEKTDPYSYFTKPNPFLPSSPSAHQNAEICEDKATQCWLILDRCRSLFYEFLMRYLCPKSWSSLLSHTSRPDKSGKIKFQKLWKCKNFHRGFW</sequence>
<evidence type="ECO:0000256" key="11">
    <source>
        <dbReference type="RuleBase" id="RU361183"/>
    </source>
</evidence>
<evidence type="ECO:0000256" key="7">
    <source>
        <dbReference type="ARBA" id="ARBA00023145"/>
    </source>
</evidence>